<dbReference type="PROSITE" id="PS00061">
    <property type="entry name" value="ADH_SHORT"/>
    <property type="match status" value="1"/>
</dbReference>
<dbReference type="SUPFAM" id="SSF51735">
    <property type="entry name" value="NAD(P)-binding Rossmann-fold domains"/>
    <property type="match status" value="1"/>
</dbReference>
<dbReference type="InterPro" id="IPR011284">
    <property type="entry name" value="3oxo_ACP_reduc"/>
</dbReference>
<gene>
    <name evidence="12" type="ORF">TCEL_01046</name>
</gene>
<proteinExistence type="inferred from homology"/>
<reference evidence="12" key="1">
    <citation type="submission" date="2013-03" db="EMBL/GenBank/DDBJ databases">
        <title>Draft genome sequence of the hydrogen-ethanol-producing anaerobic alkalithermophilic Caloramator celere.</title>
        <authorList>
            <person name="Ciranna A."/>
            <person name="Larjo A."/>
            <person name="Kivisto A."/>
            <person name="Santala V."/>
            <person name="Roos C."/>
            <person name="Karp M."/>
        </authorList>
    </citation>
    <scope>NUCLEOTIDE SEQUENCE [LARGE SCALE GENOMIC DNA]</scope>
    <source>
        <strain evidence="12">DSM 8682</strain>
    </source>
</reference>
<dbReference type="EC" id="1.1.1.100" evidence="3 10"/>
<evidence type="ECO:0000256" key="8">
    <source>
        <dbReference type="PIRSR" id="PIRSR611284-1"/>
    </source>
</evidence>
<dbReference type="AlphaFoldDB" id="R7RRJ8"/>
<dbReference type="Pfam" id="PF13561">
    <property type="entry name" value="adh_short_C2"/>
    <property type="match status" value="1"/>
</dbReference>
<evidence type="ECO:0000256" key="2">
    <source>
        <dbReference type="ARBA" id="ARBA00006484"/>
    </source>
</evidence>
<accession>R7RRJ8</accession>
<comment type="caution">
    <text evidence="12">The sequence shown here is derived from an EMBL/GenBank/DDBJ whole genome shotgun (WGS) entry which is preliminary data.</text>
</comment>
<evidence type="ECO:0000256" key="3">
    <source>
        <dbReference type="ARBA" id="ARBA00012948"/>
    </source>
</evidence>
<feature type="binding site" evidence="9">
    <location>
        <position position="86"/>
    </location>
    <ligand>
        <name>NADP(+)</name>
        <dbReference type="ChEBI" id="CHEBI:58349"/>
    </ligand>
</feature>
<organism evidence="12 13">
    <name type="scientific">Thermobrachium celere DSM 8682</name>
    <dbReference type="NCBI Taxonomy" id="941824"/>
    <lineage>
        <taxon>Bacteria</taxon>
        <taxon>Bacillati</taxon>
        <taxon>Bacillota</taxon>
        <taxon>Clostridia</taxon>
        <taxon>Eubacteriales</taxon>
        <taxon>Clostridiaceae</taxon>
        <taxon>Thermobrachium</taxon>
    </lineage>
</organism>
<dbReference type="NCBIfam" id="TIGR01830">
    <property type="entry name" value="3oxo_ACP_reduc"/>
    <property type="match status" value="1"/>
</dbReference>
<keyword evidence="10" id="KW-0443">Lipid metabolism</keyword>
<dbReference type="InterPro" id="IPR036291">
    <property type="entry name" value="NAD(P)-bd_dom_sf"/>
</dbReference>
<evidence type="ECO:0000256" key="4">
    <source>
        <dbReference type="ARBA" id="ARBA00022857"/>
    </source>
</evidence>
<evidence type="ECO:0000259" key="11">
    <source>
        <dbReference type="SMART" id="SM00822"/>
    </source>
</evidence>
<dbReference type="NCBIfam" id="NF004198">
    <property type="entry name" value="PRK05653.1-3"/>
    <property type="match status" value="1"/>
</dbReference>
<evidence type="ECO:0000256" key="9">
    <source>
        <dbReference type="PIRSR" id="PIRSR611284-2"/>
    </source>
</evidence>
<keyword evidence="10" id="KW-0275">Fatty acid biosynthesis</keyword>
<comment type="subunit">
    <text evidence="10">Homotetramer.</text>
</comment>
<dbReference type="PRINTS" id="PR00081">
    <property type="entry name" value="GDHRDH"/>
</dbReference>
<dbReference type="NCBIfam" id="NF005559">
    <property type="entry name" value="PRK07231.1"/>
    <property type="match status" value="1"/>
</dbReference>
<dbReference type="InterPro" id="IPR057326">
    <property type="entry name" value="KR_dom"/>
</dbReference>
<dbReference type="GO" id="GO:0051287">
    <property type="term" value="F:NAD binding"/>
    <property type="evidence" value="ECO:0007669"/>
    <property type="project" value="UniProtKB-UniRule"/>
</dbReference>
<dbReference type="InterPro" id="IPR020904">
    <property type="entry name" value="Sc_DH/Rdtase_CS"/>
</dbReference>
<dbReference type="InterPro" id="IPR002347">
    <property type="entry name" value="SDR_fam"/>
</dbReference>
<dbReference type="SMART" id="SM00822">
    <property type="entry name" value="PKS_KR"/>
    <property type="match status" value="1"/>
</dbReference>
<dbReference type="PANTHER" id="PTHR42879:SF2">
    <property type="entry name" value="3-OXOACYL-[ACYL-CARRIER-PROTEIN] REDUCTASE FABG"/>
    <property type="match status" value="1"/>
</dbReference>
<keyword evidence="13" id="KW-1185">Reference proteome</keyword>
<dbReference type="NCBIfam" id="NF009466">
    <property type="entry name" value="PRK12826.1-2"/>
    <property type="match status" value="1"/>
</dbReference>
<dbReference type="FunFam" id="3.40.50.720:FF:000115">
    <property type="entry name" value="3-oxoacyl-[acyl-carrier-protein] reductase FabG"/>
    <property type="match status" value="1"/>
</dbReference>
<dbReference type="Gene3D" id="3.40.50.720">
    <property type="entry name" value="NAD(P)-binding Rossmann-like Domain"/>
    <property type="match status" value="1"/>
</dbReference>
<comment type="function">
    <text evidence="10">Catalyzes the NADPH-dependent reduction of beta-ketoacyl-ACP substrates to beta-hydroxyacyl-ACP products, the first reductive step in the elongation cycle of fatty acid biosynthesis.</text>
</comment>
<dbReference type="HOGENOM" id="CLU_010194_1_3_9"/>
<dbReference type="GO" id="GO:0006633">
    <property type="term" value="P:fatty acid biosynthetic process"/>
    <property type="evidence" value="ECO:0007669"/>
    <property type="project" value="UniProtKB-UniPathway"/>
</dbReference>
<evidence type="ECO:0000256" key="5">
    <source>
        <dbReference type="ARBA" id="ARBA00023002"/>
    </source>
</evidence>
<keyword evidence="4 9" id="KW-0521">NADP</keyword>
<dbReference type="CDD" id="cd05333">
    <property type="entry name" value="BKR_SDR_c"/>
    <property type="match status" value="1"/>
</dbReference>
<name>R7RRJ8_9CLOT</name>
<feature type="active site" description="Proton acceptor" evidence="8">
    <location>
        <position position="151"/>
    </location>
</feature>
<sequence>MRVAIVTGASRGIGRAISIELAKMGINLVLNYRKSEDDVKETVEEAKKYGVDILTVKGDVSNYNDAKAIVDEAINKFGRLDILVNNAGITKDTLILRMKEEDFDSVIDVNLKGTFNMIKHASPYIMKSESGRIVNISSVIGLIGNIGQANYAASKSGVIGLTKSVAKELASRGVTVNAVAPGYIDTDMTKVLNDKVKEGIKNLIPLKRVGSVEDVANLVAFLVSEKASYITGQVINVDGGMVM</sequence>
<comment type="pathway">
    <text evidence="1 10">Lipid metabolism; fatty acid biosynthesis.</text>
</comment>
<keyword evidence="10" id="KW-0276">Fatty acid metabolism</keyword>
<comment type="similarity">
    <text evidence="2 10">Belongs to the short-chain dehydrogenases/reductases (SDR) family.</text>
</comment>
<evidence type="ECO:0000313" key="13">
    <source>
        <dbReference type="Proteomes" id="UP000014923"/>
    </source>
</evidence>
<comment type="catalytic activity">
    <reaction evidence="7 10">
        <text>a (3R)-hydroxyacyl-[ACP] + NADP(+) = a 3-oxoacyl-[ACP] + NADPH + H(+)</text>
        <dbReference type="Rhea" id="RHEA:17397"/>
        <dbReference type="Rhea" id="RHEA-COMP:9916"/>
        <dbReference type="Rhea" id="RHEA-COMP:9945"/>
        <dbReference type="ChEBI" id="CHEBI:15378"/>
        <dbReference type="ChEBI" id="CHEBI:57783"/>
        <dbReference type="ChEBI" id="CHEBI:58349"/>
        <dbReference type="ChEBI" id="CHEBI:78776"/>
        <dbReference type="ChEBI" id="CHEBI:78827"/>
        <dbReference type="EC" id="1.1.1.100"/>
    </reaction>
</comment>
<evidence type="ECO:0000256" key="1">
    <source>
        <dbReference type="ARBA" id="ARBA00005194"/>
    </source>
</evidence>
<dbReference type="UniPathway" id="UPA00094"/>
<feature type="binding site" evidence="9">
    <location>
        <position position="184"/>
    </location>
    <ligand>
        <name>NADP(+)</name>
        <dbReference type="ChEBI" id="CHEBI:58349"/>
    </ligand>
</feature>
<evidence type="ECO:0000313" key="12">
    <source>
        <dbReference type="EMBL" id="CDF58827.1"/>
    </source>
</evidence>
<dbReference type="EMBL" id="CAVN010000101">
    <property type="protein sequence ID" value="CDF58827.1"/>
    <property type="molecule type" value="Genomic_DNA"/>
</dbReference>
<dbReference type="GO" id="GO:0004316">
    <property type="term" value="F:3-oxoacyl-[acyl-carrier-protein] reductase (NADPH) activity"/>
    <property type="evidence" value="ECO:0007669"/>
    <property type="project" value="UniProtKB-UniRule"/>
</dbReference>
<feature type="binding site" evidence="9">
    <location>
        <begin position="151"/>
        <end position="155"/>
    </location>
    <ligand>
        <name>NADP(+)</name>
        <dbReference type="ChEBI" id="CHEBI:58349"/>
    </ligand>
</feature>
<dbReference type="PRINTS" id="PR00080">
    <property type="entry name" value="SDRFAMILY"/>
</dbReference>
<protein>
    <recommendedName>
        <fullName evidence="3 10">3-oxoacyl-[acyl-carrier-protein] reductase</fullName>
        <ecNumber evidence="3 10">1.1.1.100</ecNumber>
    </recommendedName>
</protein>
<dbReference type="RefSeq" id="WP_018663610.1">
    <property type="nucleotide sequence ID" value="NZ_HF952018.1"/>
</dbReference>
<dbReference type="InterPro" id="IPR050259">
    <property type="entry name" value="SDR"/>
</dbReference>
<dbReference type="OrthoDB" id="9803333at2"/>
<keyword evidence="6" id="KW-0753">Steroid metabolism</keyword>
<keyword evidence="5 10" id="KW-0560">Oxidoreductase</keyword>
<evidence type="ECO:0000256" key="10">
    <source>
        <dbReference type="RuleBase" id="RU366074"/>
    </source>
</evidence>
<evidence type="ECO:0000256" key="7">
    <source>
        <dbReference type="ARBA" id="ARBA00048508"/>
    </source>
</evidence>
<keyword evidence="10" id="KW-0444">Lipid biosynthesis</keyword>
<dbReference type="eggNOG" id="COG1028">
    <property type="taxonomic scope" value="Bacteria"/>
</dbReference>
<evidence type="ECO:0000256" key="6">
    <source>
        <dbReference type="ARBA" id="ARBA00023221"/>
    </source>
</evidence>
<dbReference type="GO" id="GO:0008202">
    <property type="term" value="P:steroid metabolic process"/>
    <property type="evidence" value="ECO:0007669"/>
    <property type="project" value="UniProtKB-KW"/>
</dbReference>
<feature type="domain" description="Ketoreductase" evidence="11">
    <location>
        <begin position="2"/>
        <end position="182"/>
    </location>
</feature>
<dbReference type="PANTHER" id="PTHR42879">
    <property type="entry name" value="3-OXOACYL-(ACYL-CARRIER-PROTEIN) REDUCTASE"/>
    <property type="match status" value="1"/>
</dbReference>
<feature type="binding site" evidence="9">
    <location>
        <begin position="8"/>
        <end position="11"/>
    </location>
    <ligand>
        <name>NADP(+)</name>
        <dbReference type="ChEBI" id="CHEBI:58349"/>
    </ligand>
</feature>
<dbReference type="Proteomes" id="UP000014923">
    <property type="component" value="Unassembled WGS sequence"/>
</dbReference>